<sequence length="46" mass="5086">MPLRTHTNNRAAPFPLPSRERALPLVEPKASREANRAPVNEGDPNP</sequence>
<reference evidence="2 3" key="1">
    <citation type="submission" date="2016-10" db="EMBL/GenBank/DDBJ databases">
        <authorList>
            <person name="de Groot N.N."/>
        </authorList>
    </citation>
    <scope>NUCLEOTIDE SEQUENCE [LARGE SCALE GENOMIC DNA]</scope>
    <source>
        <strain evidence="2 3">ATCC 35022</strain>
    </source>
</reference>
<protein>
    <submittedName>
        <fullName evidence="2">Uncharacterized protein</fullName>
    </submittedName>
</protein>
<feature type="compositionally biased region" description="Polar residues" evidence="1">
    <location>
        <begin position="1"/>
        <end position="10"/>
    </location>
</feature>
<organism evidence="2 3">
    <name type="scientific">Bauldia litoralis</name>
    <dbReference type="NCBI Taxonomy" id="665467"/>
    <lineage>
        <taxon>Bacteria</taxon>
        <taxon>Pseudomonadati</taxon>
        <taxon>Pseudomonadota</taxon>
        <taxon>Alphaproteobacteria</taxon>
        <taxon>Hyphomicrobiales</taxon>
        <taxon>Kaistiaceae</taxon>
        <taxon>Bauldia</taxon>
    </lineage>
</organism>
<accession>A0A1G6CSG1</accession>
<proteinExistence type="predicted"/>
<feature type="region of interest" description="Disordered" evidence="1">
    <location>
        <begin position="1"/>
        <end position="46"/>
    </location>
</feature>
<dbReference type="AlphaFoldDB" id="A0A1G6CSG1"/>
<dbReference type="EMBL" id="FMXQ01000005">
    <property type="protein sequence ID" value="SDB35849.1"/>
    <property type="molecule type" value="Genomic_DNA"/>
</dbReference>
<evidence type="ECO:0000256" key="1">
    <source>
        <dbReference type="SAM" id="MobiDB-lite"/>
    </source>
</evidence>
<dbReference type="Proteomes" id="UP000199071">
    <property type="component" value="Unassembled WGS sequence"/>
</dbReference>
<gene>
    <name evidence="2" type="ORF">SAMN02982931_02694</name>
</gene>
<evidence type="ECO:0000313" key="3">
    <source>
        <dbReference type="Proteomes" id="UP000199071"/>
    </source>
</evidence>
<evidence type="ECO:0000313" key="2">
    <source>
        <dbReference type="EMBL" id="SDB35849.1"/>
    </source>
</evidence>
<name>A0A1G6CSG1_9HYPH</name>
<keyword evidence="3" id="KW-1185">Reference proteome</keyword>